<dbReference type="Pfam" id="PF23379">
    <property type="entry name" value="DUF7096"/>
    <property type="match status" value="1"/>
</dbReference>
<dbReference type="Proteomes" id="UP000000390">
    <property type="component" value="Chromosome"/>
</dbReference>
<reference evidence="4 6" key="1">
    <citation type="journal article" date="2010" name="J. Bacteriol.">
        <title>Complete genome sequence of Halalkalicoccus jeotgali B3(T), an extremely halophilic archaeon.</title>
        <authorList>
            <person name="Roh S.W."/>
            <person name="Nam Y.D."/>
            <person name="Nam S.H."/>
            <person name="Choi S.H."/>
            <person name="Park H.S."/>
            <person name="Bae J.W."/>
        </authorList>
    </citation>
    <scope>NUCLEOTIDE SEQUENCE [LARGE SCALE GENOMIC DNA]</scope>
    <source>
        <strain evidence="4">B3</strain>
        <strain evidence="6">DSM 18796 / CECT 7217 / JCM 14584 / KCTC 4019 / B3</strain>
    </source>
</reference>
<proteinExistence type="predicted"/>
<name>D8J5W1_HALJB</name>
<dbReference type="RefSeq" id="WP_008418533.1">
    <property type="nucleotide sequence ID" value="NC_014297.1"/>
</dbReference>
<dbReference type="InterPro" id="IPR056397">
    <property type="entry name" value="Fn3_arc"/>
</dbReference>
<dbReference type="Pfam" id="PF23375">
    <property type="entry name" value="DUF7094"/>
    <property type="match status" value="1"/>
</dbReference>
<dbReference type="EMBL" id="CP002062">
    <property type="protein sequence ID" value="ADJ13767.1"/>
    <property type="molecule type" value="Genomic_DNA"/>
</dbReference>
<keyword evidence="7" id="KW-1185">Reference proteome</keyword>
<dbReference type="OrthoDB" id="201701at2157"/>
<evidence type="ECO:0000313" key="4">
    <source>
        <dbReference type="EMBL" id="ADJ13767.1"/>
    </source>
</evidence>
<dbReference type="STRING" id="795797.HacjB3_01870"/>
<dbReference type="InterPro" id="IPR055520">
    <property type="entry name" value="DUF7094"/>
</dbReference>
<evidence type="ECO:0000259" key="2">
    <source>
        <dbReference type="Pfam" id="PF23375"/>
    </source>
</evidence>
<evidence type="ECO:0000313" key="7">
    <source>
        <dbReference type="Proteomes" id="UP000011645"/>
    </source>
</evidence>
<dbReference type="HOGENOM" id="CLU_049558_1_0_2"/>
<dbReference type="InterPro" id="IPR055522">
    <property type="entry name" value="DUF7096"/>
</dbReference>
<feature type="domain" description="Fibronectin-III type-like" evidence="1">
    <location>
        <begin position="319"/>
        <end position="392"/>
    </location>
</feature>
<dbReference type="eggNOG" id="arCOG03052">
    <property type="taxonomic scope" value="Archaea"/>
</dbReference>
<gene>
    <name evidence="4" type="ordered locus">HacjB3_01870</name>
    <name evidence="5" type="ORF">C497_17447</name>
</gene>
<sequence length="412" mass="43537">MSRLPALVLTAILVCSLPALGVPGAIGQSPAPAIGSPAGAQPAIEGGSIDWLALSEGPAASGEGYVAIDFGATLADDSSRLEARYDEHRVDARIENADSDAQRRAIIREESDQLEESVAQLRERERAAYAAYYESQRTERDLLAELAVIHTNAVALEAAVASIEDHDATTPGVSLDGELEEMEVATRTMQGPVRERVAAMIHGEAEPTRVHVESDGDGVVLALIEGEQFHREAHRLGNRDTDAEAQYTSLGESEERIAELYPSVFSEARWSYSEVGHGTHRGTANHPQGSLTVFLDTATGDVYREFQTLRLDRLDTETAVVETGDGVTVTVGLTAPGGPAKVMVTATGSGAALSGEVTLNDRVVGETDDGTVWFVAPRDSVTGAVNAGGEEIEFTVPGDSADQESARATEGS</sequence>
<dbReference type="PATRIC" id="fig|795797.18.peg.379"/>
<organism evidence="4 6">
    <name type="scientific">Halalkalicoccus jeotgali (strain DSM 18796 / CECT 7217 / JCM 14584 / KCTC 4019 / B3)</name>
    <dbReference type="NCBI Taxonomy" id="795797"/>
    <lineage>
        <taxon>Archaea</taxon>
        <taxon>Methanobacteriati</taxon>
        <taxon>Methanobacteriota</taxon>
        <taxon>Stenosarchaea group</taxon>
        <taxon>Halobacteria</taxon>
        <taxon>Halobacteriales</taxon>
        <taxon>Halococcaceae</taxon>
        <taxon>Halalkalicoccus</taxon>
    </lineage>
</organism>
<dbReference type="GeneID" id="9418173"/>
<accession>D8J5W1</accession>
<dbReference type="Proteomes" id="UP000011645">
    <property type="component" value="Unassembled WGS sequence"/>
</dbReference>
<feature type="domain" description="DUF7096" evidence="3">
    <location>
        <begin position="1"/>
        <end position="206"/>
    </location>
</feature>
<evidence type="ECO:0000313" key="6">
    <source>
        <dbReference type="Proteomes" id="UP000000390"/>
    </source>
</evidence>
<dbReference type="Pfam" id="PF23374">
    <property type="entry name" value="Fn3_arc"/>
    <property type="match status" value="1"/>
</dbReference>
<reference evidence="5 7" key="2">
    <citation type="journal article" date="2014" name="PLoS Genet.">
        <title>Phylogenetically driven sequencing of extremely halophilic archaea reveals strategies for static and dynamic osmo-response.</title>
        <authorList>
            <person name="Becker E.A."/>
            <person name="Seitzer P.M."/>
            <person name="Tritt A."/>
            <person name="Larsen D."/>
            <person name="Krusor M."/>
            <person name="Yao A.I."/>
            <person name="Wu D."/>
            <person name="Madern D."/>
            <person name="Eisen J.A."/>
            <person name="Darling A.E."/>
            <person name="Facciotti M.T."/>
        </authorList>
    </citation>
    <scope>NUCLEOTIDE SEQUENCE [LARGE SCALE GENOMIC DNA]</scope>
    <source>
        <strain evidence="5">B3</strain>
        <strain evidence="7">DSM 18796 / CECT 7217 / JCM 14584 / KCTC 4019 / B3</strain>
    </source>
</reference>
<dbReference type="AlphaFoldDB" id="D8J5W1"/>
<protein>
    <submittedName>
        <fullName evidence="4">Uncharacterized protein</fullName>
    </submittedName>
</protein>
<dbReference type="KEGG" id="hje:HacjB3_01870"/>
<evidence type="ECO:0000313" key="5">
    <source>
        <dbReference type="EMBL" id="ELY34187.1"/>
    </source>
</evidence>
<evidence type="ECO:0000259" key="3">
    <source>
        <dbReference type="Pfam" id="PF23379"/>
    </source>
</evidence>
<dbReference type="EMBL" id="AOHV01000042">
    <property type="protein sequence ID" value="ELY34187.1"/>
    <property type="molecule type" value="Genomic_DNA"/>
</dbReference>
<evidence type="ECO:0000259" key="1">
    <source>
        <dbReference type="Pfam" id="PF23374"/>
    </source>
</evidence>
<feature type="domain" description="DUF7094" evidence="2">
    <location>
        <begin position="210"/>
        <end position="315"/>
    </location>
</feature>